<feature type="compositionally biased region" description="Basic and acidic residues" evidence="1">
    <location>
        <begin position="84"/>
        <end position="94"/>
    </location>
</feature>
<reference evidence="3" key="2">
    <citation type="submission" date="2020-02" db="EMBL/GenBank/DDBJ databases">
        <authorList>
            <person name="Littmann E."/>
            <person name="Sorbara M."/>
        </authorList>
    </citation>
    <scope>NUCLEOTIDE SEQUENCE</scope>
    <source>
        <strain evidence="3">MSK.1.17</strain>
    </source>
</reference>
<reference evidence="3 4" key="1">
    <citation type="journal article" date="2020" name="Cell Host Microbe">
        <title>Functional and Genomic Variation between Human-Derived Isolates of Lachnospiraceae Reveals Inter- and Intra-Species Diversity.</title>
        <authorList>
            <person name="Sorbara M.T."/>
            <person name="Littmann E.R."/>
            <person name="Fontana E."/>
            <person name="Moody T.U."/>
            <person name="Kohout C.E."/>
            <person name="Gjonbalaj M."/>
            <person name="Eaton V."/>
            <person name="Seok R."/>
            <person name="Leiner I.M."/>
            <person name="Pamer E.G."/>
        </authorList>
    </citation>
    <scope>NUCLEOTIDE SEQUENCE [LARGE SCALE GENOMIC DNA]</scope>
    <source>
        <strain evidence="3 4">MSK.1.17</strain>
    </source>
</reference>
<accession>A0AAW5BP49</accession>
<dbReference type="AlphaFoldDB" id="A0AAW5BP49"/>
<dbReference type="Proteomes" id="UP000669239">
    <property type="component" value="Unassembled WGS sequence"/>
</dbReference>
<dbReference type="RefSeq" id="WP_165640724.1">
    <property type="nucleotide sequence ID" value="NZ_JAAITT010000003.1"/>
</dbReference>
<comment type="caution">
    <text evidence="2">The sequence shown here is derived from an EMBL/GenBank/DDBJ whole genome shotgun (WGS) entry which is preliminary data.</text>
</comment>
<dbReference type="EMBL" id="JAAITT010000003">
    <property type="protein sequence ID" value="NSJ47709.1"/>
    <property type="molecule type" value="Genomic_DNA"/>
</dbReference>
<proteinExistence type="predicted"/>
<name>A0AAW5BP49_9FIRM</name>
<feature type="region of interest" description="Disordered" evidence="1">
    <location>
        <begin position="70"/>
        <end position="210"/>
    </location>
</feature>
<reference evidence="2" key="3">
    <citation type="submission" date="2022-01" db="EMBL/GenBank/DDBJ databases">
        <title>Collection of gut derived symbiotic bacterial strains cultured from healthy donors.</title>
        <authorList>
            <person name="Lin H."/>
            <person name="Kohout C."/>
            <person name="Waligurski E."/>
            <person name="Pamer E.G."/>
        </authorList>
    </citation>
    <scope>NUCLEOTIDE SEQUENCE</scope>
    <source>
        <strain evidence="2">DFI.6.55</strain>
    </source>
</reference>
<evidence type="ECO:0000313" key="5">
    <source>
        <dbReference type="Proteomes" id="UP001299608"/>
    </source>
</evidence>
<protein>
    <submittedName>
        <fullName evidence="2">Uncharacterized protein</fullName>
    </submittedName>
</protein>
<dbReference type="EMBL" id="JAKNGE010000009">
    <property type="protein sequence ID" value="MCG4745582.1"/>
    <property type="molecule type" value="Genomic_DNA"/>
</dbReference>
<feature type="region of interest" description="Disordered" evidence="1">
    <location>
        <begin position="35"/>
        <end position="57"/>
    </location>
</feature>
<sequence length="210" mass="23269">MGMTTDMGIRPGMHTFSMTAGLGDIGTGRARQMEAVEKAKGKNEGGGQENRIPPVRRDVYVHGDAPARTDIYCPAADGNGEPGIRFDDPGRQDAGRNVLAEGRTEERRASGSPEGAEEKHASGPPEGAEEKRASASPEKSEKTEECTTNTDKVDREIRELRKKKKELEQKLARSDGPEEKKRLETQLQQTERELQMKDNDSYRRSHAQYS</sequence>
<dbReference type="Proteomes" id="UP001299608">
    <property type="component" value="Unassembled WGS sequence"/>
</dbReference>
<evidence type="ECO:0000313" key="4">
    <source>
        <dbReference type="Proteomes" id="UP000669239"/>
    </source>
</evidence>
<feature type="compositionally biased region" description="Basic and acidic residues" evidence="1">
    <location>
        <begin position="128"/>
        <end position="203"/>
    </location>
</feature>
<evidence type="ECO:0000256" key="1">
    <source>
        <dbReference type="SAM" id="MobiDB-lite"/>
    </source>
</evidence>
<organism evidence="2 5">
    <name type="scientific">Enterocloster aldenensis</name>
    <dbReference type="NCBI Taxonomy" id="358742"/>
    <lineage>
        <taxon>Bacteria</taxon>
        <taxon>Bacillati</taxon>
        <taxon>Bacillota</taxon>
        <taxon>Clostridia</taxon>
        <taxon>Lachnospirales</taxon>
        <taxon>Lachnospiraceae</taxon>
        <taxon>Enterocloster</taxon>
    </lineage>
</organism>
<evidence type="ECO:0000313" key="2">
    <source>
        <dbReference type="EMBL" id="MCG4745582.1"/>
    </source>
</evidence>
<gene>
    <name evidence="3" type="ORF">G5B36_03210</name>
    <name evidence="2" type="ORF">L0N08_09195</name>
</gene>
<keyword evidence="4" id="KW-1185">Reference proteome</keyword>
<evidence type="ECO:0000313" key="3">
    <source>
        <dbReference type="EMBL" id="NSJ47709.1"/>
    </source>
</evidence>